<reference evidence="1" key="1">
    <citation type="submission" date="2014-09" db="EMBL/GenBank/DDBJ databases">
        <authorList>
            <person name="Magalhaes I.L.F."/>
            <person name="Oliveira U."/>
            <person name="Santos F.R."/>
            <person name="Vidigal T.H.D.A."/>
            <person name="Brescovit A.D."/>
            <person name="Santos A.J."/>
        </authorList>
    </citation>
    <scope>NUCLEOTIDE SEQUENCE</scope>
    <source>
        <tissue evidence="1">Shoot tissue taken approximately 20 cm above the soil surface</tissue>
    </source>
</reference>
<dbReference type="EMBL" id="GBRH01240212">
    <property type="protein sequence ID" value="JAD57683.1"/>
    <property type="molecule type" value="Transcribed_RNA"/>
</dbReference>
<sequence>MDRSAASINCKRWQLVYKTRRYRRGRFRHV</sequence>
<name>A0A0A9B6D0_ARUDO</name>
<organism evidence="1">
    <name type="scientific">Arundo donax</name>
    <name type="common">Giant reed</name>
    <name type="synonym">Donax arundinaceus</name>
    <dbReference type="NCBI Taxonomy" id="35708"/>
    <lineage>
        <taxon>Eukaryota</taxon>
        <taxon>Viridiplantae</taxon>
        <taxon>Streptophyta</taxon>
        <taxon>Embryophyta</taxon>
        <taxon>Tracheophyta</taxon>
        <taxon>Spermatophyta</taxon>
        <taxon>Magnoliopsida</taxon>
        <taxon>Liliopsida</taxon>
        <taxon>Poales</taxon>
        <taxon>Poaceae</taxon>
        <taxon>PACMAD clade</taxon>
        <taxon>Arundinoideae</taxon>
        <taxon>Arundineae</taxon>
        <taxon>Arundo</taxon>
    </lineage>
</organism>
<accession>A0A0A9B6D0</accession>
<evidence type="ECO:0000313" key="1">
    <source>
        <dbReference type="EMBL" id="JAD57683.1"/>
    </source>
</evidence>
<proteinExistence type="predicted"/>
<protein>
    <submittedName>
        <fullName evidence="1">Uncharacterized protein</fullName>
    </submittedName>
</protein>
<reference evidence="1" key="2">
    <citation type="journal article" date="2015" name="Data Brief">
        <title>Shoot transcriptome of the giant reed, Arundo donax.</title>
        <authorList>
            <person name="Barrero R.A."/>
            <person name="Guerrero F.D."/>
            <person name="Moolhuijzen P."/>
            <person name="Goolsby J.A."/>
            <person name="Tidwell J."/>
            <person name="Bellgard S.E."/>
            <person name="Bellgard M.I."/>
        </authorList>
    </citation>
    <scope>NUCLEOTIDE SEQUENCE</scope>
    <source>
        <tissue evidence="1">Shoot tissue taken approximately 20 cm above the soil surface</tissue>
    </source>
</reference>
<dbReference type="AlphaFoldDB" id="A0A0A9B6D0"/>